<comment type="caution">
    <text evidence="2">The sequence shown here is derived from an EMBL/GenBank/DDBJ whole genome shotgun (WGS) entry which is preliminary data.</text>
</comment>
<dbReference type="InterPro" id="IPR028994">
    <property type="entry name" value="Integrin_alpha_N"/>
</dbReference>
<accession>A0ABV6YJH1</accession>
<protein>
    <submittedName>
        <fullName evidence="2">FlgD immunoglobulin-like domain containing protein</fullName>
    </submittedName>
</protein>
<dbReference type="InterPro" id="IPR025965">
    <property type="entry name" value="FlgD/Vpr_Ig-like"/>
</dbReference>
<evidence type="ECO:0000313" key="2">
    <source>
        <dbReference type="EMBL" id="MFC1572487.1"/>
    </source>
</evidence>
<evidence type="ECO:0000259" key="1">
    <source>
        <dbReference type="Pfam" id="PF13860"/>
    </source>
</evidence>
<feature type="domain" description="FlgD/Vpr Ig-like" evidence="1">
    <location>
        <begin position="467"/>
        <end position="528"/>
    </location>
</feature>
<sequence>MTSSKITTLIAATCLVLVFVAALTGPLPCEAGGEPREPAPETGRLTHWAELPCIPGWARHGNSPVLCSPTEPLETGARTDYQTLIEFTATEDVFSTCPVHEDVVVPRTWLFFGDYPNNTIVCHTIDRALLTVSEQLPIPYGMAWAAEDLDRDGNIELVVQRGDTGMGGNGYLDIHSAPDWTLRMHVVLVGMKVYFDAQVVNLDDDPFLEVFLTPSTLGGTARAMVIDYDESGDTFVVSDNLAAPDGTYGNAAIADFDRDGHVEIISGSFGGYDLFEYDDSGLQYRGVMDDVIGGYWATTLDPMPETTQYAMLGHSSFDNGYLYQLLRPTGEDNGFRVVRVFGETTGYAGVHLSFGLDTDNDGMDEFLMEIHPNCVVYEWDPDLNDFAPAWIWDEIAIGTFVRWGGADFDWDLVPEMCSTDHNNIFRAYEDQDVHPSSIPADLGAGPLEGFHASPNPSPGATQIRWLLPAKSGSPDQLALYDLTGRLVRAWGAGALQSSGGATGISWDGRDAHGRPVAAGTYWLQARAGSERQTIRVISIR</sequence>
<dbReference type="Gene3D" id="2.60.40.4070">
    <property type="match status" value="1"/>
</dbReference>
<proteinExistence type="predicted"/>
<evidence type="ECO:0000313" key="3">
    <source>
        <dbReference type="Proteomes" id="UP001593833"/>
    </source>
</evidence>
<name>A0ABV6YJH1_UNCEI</name>
<dbReference type="Proteomes" id="UP001593833">
    <property type="component" value="Unassembled WGS sequence"/>
</dbReference>
<dbReference type="SUPFAM" id="SSF69318">
    <property type="entry name" value="Integrin alpha N-terminal domain"/>
    <property type="match status" value="1"/>
</dbReference>
<keyword evidence="3" id="KW-1185">Reference proteome</keyword>
<gene>
    <name evidence="2" type="ORF">ACFL6M_02700</name>
</gene>
<reference evidence="2 3" key="1">
    <citation type="submission" date="2024-09" db="EMBL/GenBank/DDBJ databases">
        <authorList>
            <person name="D'Angelo T."/>
        </authorList>
    </citation>
    <scope>NUCLEOTIDE SEQUENCE [LARGE SCALE GENOMIC DNA]</scope>
    <source>
        <strain evidence="2">SAG AM-320-E07</strain>
    </source>
</reference>
<dbReference type="Pfam" id="PF13860">
    <property type="entry name" value="FlgD_ig"/>
    <property type="match status" value="1"/>
</dbReference>
<organism evidence="2 3">
    <name type="scientific">Eiseniibacteriota bacterium</name>
    <dbReference type="NCBI Taxonomy" id="2212470"/>
    <lineage>
        <taxon>Bacteria</taxon>
        <taxon>Candidatus Eiseniibacteriota</taxon>
    </lineage>
</organism>
<dbReference type="EMBL" id="JBHPKH010000018">
    <property type="protein sequence ID" value="MFC1572487.1"/>
    <property type="molecule type" value="Genomic_DNA"/>
</dbReference>